<dbReference type="EMBL" id="KQ474073">
    <property type="protein sequence ID" value="KPV78199.1"/>
    <property type="molecule type" value="Genomic_DNA"/>
</dbReference>
<evidence type="ECO:0000256" key="1">
    <source>
        <dbReference type="SAM" id="MobiDB-lite"/>
    </source>
</evidence>
<dbReference type="RefSeq" id="XP_018274248.1">
    <property type="nucleotide sequence ID" value="XM_018415449.1"/>
</dbReference>
<sequence>MPARSHDHLSDRTVLVISLAIYAANAFLLAPSTRDWFGFLASSLLLVVVNCAAVECAFVADRRKLVVAQIVSISAMILVVVLGFFLLVTSQEAERVRDKVYPVVLALYIFVTFLITRCSLAEQEDSTAAVAAEEGQAGGGAAGEGSSERADGVRAATAAAAAADGASDVWAGEASGQSAKGGFFSSAPPAPPGYAAVPSAEQ</sequence>
<feature type="compositionally biased region" description="Low complexity" evidence="1">
    <location>
        <begin position="193"/>
        <end position="202"/>
    </location>
</feature>
<keyword evidence="4" id="KW-1185">Reference proteome</keyword>
<keyword evidence="2" id="KW-0812">Transmembrane</keyword>
<feature type="transmembrane region" description="Helical" evidence="2">
    <location>
        <begin position="100"/>
        <end position="120"/>
    </location>
</feature>
<keyword evidence="2" id="KW-0472">Membrane</keyword>
<gene>
    <name evidence="3" type="ORF">RHOBADRAFT_50697</name>
</gene>
<proteinExistence type="predicted"/>
<feature type="transmembrane region" description="Helical" evidence="2">
    <location>
        <begin position="12"/>
        <end position="30"/>
    </location>
</feature>
<feature type="transmembrane region" description="Helical" evidence="2">
    <location>
        <begin position="36"/>
        <end position="58"/>
    </location>
</feature>
<dbReference type="Proteomes" id="UP000053890">
    <property type="component" value="Unassembled WGS sequence"/>
</dbReference>
<evidence type="ECO:0000313" key="4">
    <source>
        <dbReference type="Proteomes" id="UP000053890"/>
    </source>
</evidence>
<evidence type="ECO:0000256" key="2">
    <source>
        <dbReference type="SAM" id="Phobius"/>
    </source>
</evidence>
<reference evidence="3 4" key="1">
    <citation type="journal article" date="2015" name="Front. Microbiol.">
        <title>Genome sequence of the plant growth promoting endophytic yeast Rhodotorula graminis WP1.</title>
        <authorList>
            <person name="Firrincieli A."/>
            <person name="Otillar R."/>
            <person name="Salamov A."/>
            <person name="Schmutz J."/>
            <person name="Khan Z."/>
            <person name="Redman R.S."/>
            <person name="Fleck N.D."/>
            <person name="Lindquist E."/>
            <person name="Grigoriev I.V."/>
            <person name="Doty S.L."/>
        </authorList>
    </citation>
    <scope>NUCLEOTIDE SEQUENCE [LARGE SCALE GENOMIC DNA]</scope>
    <source>
        <strain evidence="3 4">WP1</strain>
    </source>
</reference>
<feature type="transmembrane region" description="Helical" evidence="2">
    <location>
        <begin position="65"/>
        <end position="88"/>
    </location>
</feature>
<dbReference type="GeneID" id="28975897"/>
<organism evidence="3 4">
    <name type="scientific">Rhodotorula graminis (strain WP1)</name>
    <dbReference type="NCBI Taxonomy" id="578459"/>
    <lineage>
        <taxon>Eukaryota</taxon>
        <taxon>Fungi</taxon>
        <taxon>Dikarya</taxon>
        <taxon>Basidiomycota</taxon>
        <taxon>Pucciniomycotina</taxon>
        <taxon>Microbotryomycetes</taxon>
        <taxon>Sporidiobolales</taxon>
        <taxon>Sporidiobolaceae</taxon>
        <taxon>Rhodotorula</taxon>
    </lineage>
</organism>
<feature type="region of interest" description="Disordered" evidence="1">
    <location>
        <begin position="172"/>
        <end position="202"/>
    </location>
</feature>
<keyword evidence="2" id="KW-1133">Transmembrane helix</keyword>
<protein>
    <submittedName>
        <fullName evidence="3">Uncharacterized protein</fullName>
    </submittedName>
</protein>
<evidence type="ECO:0000313" key="3">
    <source>
        <dbReference type="EMBL" id="KPV78199.1"/>
    </source>
</evidence>
<dbReference type="AlphaFoldDB" id="A0A194SC75"/>
<name>A0A194SC75_RHOGW</name>
<accession>A0A194SC75</accession>